<dbReference type="GO" id="GO:0004672">
    <property type="term" value="F:protein kinase activity"/>
    <property type="evidence" value="ECO:0007669"/>
    <property type="project" value="InterPro"/>
</dbReference>
<protein>
    <submittedName>
        <fullName evidence="4">Protein kinase domain-containing protein</fullName>
    </submittedName>
</protein>
<dbReference type="InterPro" id="IPR011009">
    <property type="entry name" value="Kinase-like_dom_sf"/>
</dbReference>
<dbReference type="GO" id="GO:0005524">
    <property type="term" value="F:ATP binding"/>
    <property type="evidence" value="ECO:0007669"/>
    <property type="project" value="InterPro"/>
</dbReference>
<gene>
    <name evidence="2" type="ORF">SSLN_LOCUS12883</name>
</gene>
<dbReference type="InterPro" id="IPR050235">
    <property type="entry name" value="CK1_Ser-Thr_kinase"/>
</dbReference>
<dbReference type="InterPro" id="IPR000719">
    <property type="entry name" value="Prot_kinase_dom"/>
</dbReference>
<evidence type="ECO:0000313" key="4">
    <source>
        <dbReference type="WBParaSite" id="SSLN_0001338101-mRNA-1"/>
    </source>
</evidence>
<dbReference type="STRING" id="70667.A0A183T8T5"/>
<accession>A0A183T8T5</accession>
<organism evidence="4">
    <name type="scientific">Schistocephalus solidus</name>
    <name type="common">Tapeworm</name>
    <dbReference type="NCBI Taxonomy" id="70667"/>
    <lineage>
        <taxon>Eukaryota</taxon>
        <taxon>Metazoa</taxon>
        <taxon>Spiralia</taxon>
        <taxon>Lophotrochozoa</taxon>
        <taxon>Platyhelminthes</taxon>
        <taxon>Cestoda</taxon>
        <taxon>Eucestoda</taxon>
        <taxon>Diphyllobothriidea</taxon>
        <taxon>Diphyllobothriidae</taxon>
        <taxon>Schistocephalus</taxon>
    </lineage>
</organism>
<evidence type="ECO:0000259" key="1">
    <source>
        <dbReference type="PROSITE" id="PS50011"/>
    </source>
</evidence>
<proteinExistence type="predicted"/>
<dbReference type="WBParaSite" id="SSLN_0001338101-mRNA-1">
    <property type="protein sequence ID" value="SSLN_0001338101-mRNA-1"/>
    <property type="gene ID" value="SSLN_0001338101"/>
</dbReference>
<dbReference type="Pfam" id="PF00069">
    <property type="entry name" value="Pkinase"/>
    <property type="match status" value="1"/>
</dbReference>
<dbReference type="FunFam" id="1.10.510.10:FF:001123">
    <property type="entry name" value="CK1/CK1/CK1-D protein kinase"/>
    <property type="match status" value="1"/>
</dbReference>
<dbReference type="Proteomes" id="UP000275846">
    <property type="component" value="Unassembled WGS sequence"/>
</dbReference>
<keyword evidence="3" id="KW-1185">Reference proteome</keyword>
<name>A0A183T8T5_SCHSO</name>
<dbReference type="OrthoDB" id="5800476at2759"/>
<dbReference type="PROSITE" id="PS50011">
    <property type="entry name" value="PROTEIN_KINASE_DOM"/>
    <property type="match status" value="1"/>
</dbReference>
<dbReference type="SUPFAM" id="SSF56112">
    <property type="entry name" value="Protein kinase-like (PK-like)"/>
    <property type="match status" value="1"/>
</dbReference>
<evidence type="ECO:0000313" key="3">
    <source>
        <dbReference type="Proteomes" id="UP000275846"/>
    </source>
</evidence>
<dbReference type="CDD" id="cd14016">
    <property type="entry name" value="STKc_CK1"/>
    <property type="match status" value="1"/>
</dbReference>
<reference evidence="4" key="1">
    <citation type="submission" date="2016-06" db="UniProtKB">
        <authorList>
            <consortium name="WormBaseParasite"/>
        </authorList>
    </citation>
    <scope>IDENTIFICATION</scope>
</reference>
<evidence type="ECO:0000313" key="2">
    <source>
        <dbReference type="EMBL" id="VDL99268.1"/>
    </source>
</evidence>
<dbReference type="Gene3D" id="1.10.510.10">
    <property type="entry name" value="Transferase(Phosphotransferase) domain 1"/>
    <property type="match status" value="1"/>
</dbReference>
<feature type="domain" description="Protein kinase" evidence="1">
    <location>
        <begin position="32"/>
        <end position="296"/>
    </location>
</feature>
<reference evidence="2 3" key="2">
    <citation type="submission" date="2018-11" db="EMBL/GenBank/DDBJ databases">
        <authorList>
            <consortium name="Pathogen Informatics"/>
        </authorList>
    </citation>
    <scope>NUCLEOTIDE SEQUENCE [LARGE SCALE GENOMIC DNA]</scope>
    <source>
        <strain evidence="2 3">NST_G2</strain>
    </source>
</reference>
<dbReference type="SMART" id="SM00220">
    <property type="entry name" value="S_TKc"/>
    <property type="match status" value="1"/>
</dbReference>
<dbReference type="PANTHER" id="PTHR11909">
    <property type="entry name" value="CASEIN KINASE-RELATED"/>
    <property type="match status" value="1"/>
</dbReference>
<dbReference type="EMBL" id="UYSU01037612">
    <property type="protein sequence ID" value="VDL99268.1"/>
    <property type="molecule type" value="Genomic_DNA"/>
</dbReference>
<sequence>VPGYPTPLSSNRLITPKIGAIVLCEFIVNKEWRLMKRIGAGSFGEIFYVTKEEAAVKMEFFRHGAPIQLQTECQLLRLLKDCPGIAKLFWYGRDGEQNFYTALVMEYLGPSLEDLHVSCDCKFSLKTVALLADQMIKRVETLHKRCLIHRDIKPDNFAMGCGPNFNTVYIIDFGLSKFYMDPKTKEHCPFKDFRNLTGTARYCSVNAHAGYEQSRRDDLESLGYVFVYFLRGKLPWQGLQADSKREKFRKIYKKKMSVKTESLCEGLPEEFAKYLNYCKNLAFEEEPKYRYLRSLFWRVLDKRALPYGVTEFQNNREYWDRKESLSEAIVIKIPNSVMLFAPTRSLINPGDREPNVYTMIQLFIDPDAV</sequence>
<dbReference type="AlphaFoldDB" id="A0A183T8T5"/>